<gene>
    <name evidence="6" type="ORF">NP493_532g01018</name>
</gene>
<dbReference type="InterPro" id="IPR000705">
    <property type="entry name" value="Galactokinase"/>
</dbReference>
<feature type="domain" description="GHMP kinase C-terminal" evidence="5">
    <location>
        <begin position="299"/>
        <end position="366"/>
    </location>
</feature>
<comment type="similarity">
    <text evidence="1">Belongs to the GHMP kinase family. GalK subfamily.</text>
</comment>
<dbReference type="PIRSF" id="PIRSF000530">
    <property type="entry name" value="Galactokinase"/>
    <property type="match status" value="1"/>
</dbReference>
<proteinExistence type="inferred from homology"/>
<dbReference type="Proteomes" id="UP001209878">
    <property type="component" value="Unassembled WGS sequence"/>
</dbReference>
<dbReference type="InterPro" id="IPR014721">
    <property type="entry name" value="Ribsml_uS5_D2-typ_fold_subgr"/>
</dbReference>
<dbReference type="GO" id="GO:0004335">
    <property type="term" value="F:galactokinase activity"/>
    <property type="evidence" value="ECO:0007669"/>
    <property type="project" value="InterPro"/>
</dbReference>
<dbReference type="SUPFAM" id="SSF54211">
    <property type="entry name" value="Ribosomal protein S5 domain 2-like"/>
    <property type="match status" value="1"/>
</dbReference>
<feature type="domain" description="GHMP kinase N-terminal" evidence="4">
    <location>
        <begin position="65"/>
        <end position="138"/>
    </location>
</feature>
<evidence type="ECO:0000259" key="5">
    <source>
        <dbReference type="Pfam" id="PF08544"/>
    </source>
</evidence>
<protein>
    <recommendedName>
        <fullName evidence="8">Galactokinase</fullName>
    </recommendedName>
</protein>
<evidence type="ECO:0000256" key="3">
    <source>
        <dbReference type="ARBA" id="ARBA00022840"/>
    </source>
</evidence>
<dbReference type="PANTHER" id="PTHR10457">
    <property type="entry name" value="MEVALONATE KINASE/GALACTOKINASE"/>
    <property type="match status" value="1"/>
</dbReference>
<dbReference type="PANTHER" id="PTHR10457:SF7">
    <property type="entry name" value="GALACTOKINASE-RELATED"/>
    <property type="match status" value="1"/>
</dbReference>
<dbReference type="Gene3D" id="1.20.1440.340">
    <property type="match status" value="1"/>
</dbReference>
<dbReference type="Pfam" id="PF00288">
    <property type="entry name" value="GHMP_kinases_N"/>
    <property type="match status" value="1"/>
</dbReference>
<evidence type="ECO:0000313" key="6">
    <source>
        <dbReference type="EMBL" id="KAK2178715.1"/>
    </source>
</evidence>
<comment type="caution">
    <text evidence="6">The sequence shown here is derived from an EMBL/GenBank/DDBJ whole genome shotgun (WGS) entry which is preliminary data.</text>
</comment>
<sequence length="399" mass="43636">MAIEQDIVIAAAADPSSMQLQLTNTNTEYQEYSCDINDVKIATEKPQWHHYFLCGLRGITEHCEAGAMRTGMKALVDGTIPRCAGLSSSSAMVCCAALAVMRNARLQMTKTELASLCQWSERYIGTEGGGMDQAISFLAQPGTAKLIEFNPVRATDVCLPEGAVFVISNSCVELNKAATSHFNTRVAECRLAAQVMAAKKDLPWCEVKQLGDLQKKLGVTLDDMTQLVDELLHAEPYSKKEVCDILNVEVDDLEETSLNQQTRQMDSFQLHNRALHVYSEAQRVTQFKAVCDNQPNDALEMLGRLMNESHASCRDLYECSCHDLDVLVNLAVQSGALGSRLTGAGWGGCVVSLVPASQKEVFIQKMYDGFYAKDAHRKSVAEESLFATQPGGGATIYVA</sequence>
<dbReference type="Pfam" id="PF08544">
    <property type="entry name" value="GHMP_kinases_C"/>
    <property type="match status" value="1"/>
</dbReference>
<reference evidence="6" key="1">
    <citation type="journal article" date="2023" name="Mol. Biol. Evol.">
        <title>Third-Generation Sequencing Reveals the Adaptive Role of the Epigenome in Three Deep-Sea Polychaetes.</title>
        <authorList>
            <person name="Perez M."/>
            <person name="Aroh O."/>
            <person name="Sun Y."/>
            <person name="Lan Y."/>
            <person name="Juniper S.K."/>
            <person name="Young C.R."/>
            <person name="Angers B."/>
            <person name="Qian P.Y."/>
        </authorList>
    </citation>
    <scope>NUCLEOTIDE SEQUENCE</scope>
    <source>
        <strain evidence="6">R07B-5</strain>
    </source>
</reference>
<dbReference type="GO" id="GO:0005829">
    <property type="term" value="C:cytosol"/>
    <property type="evidence" value="ECO:0007669"/>
    <property type="project" value="TreeGrafter"/>
</dbReference>
<evidence type="ECO:0000259" key="4">
    <source>
        <dbReference type="Pfam" id="PF00288"/>
    </source>
</evidence>
<dbReference type="SUPFAM" id="SSF55060">
    <property type="entry name" value="GHMP Kinase, C-terminal domain"/>
    <property type="match status" value="1"/>
</dbReference>
<dbReference type="Gene3D" id="3.30.230.10">
    <property type="match status" value="1"/>
</dbReference>
<dbReference type="FunFam" id="1.20.1440.340:FF:000001">
    <property type="entry name" value="N-acetylgalactosamine kinase isoform 2"/>
    <property type="match status" value="1"/>
</dbReference>
<dbReference type="GO" id="GO:0006012">
    <property type="term" value="P:galactose metabolic process"/>
    <property type="evidence" value="ECO:0007669"/>
    <property type="project" value="InterPro"/>
</dbReference>
<accession>A0AAD9KWN7</accession>
<evidence type="ECO:0000256" key="2">
    <source>
        <dbReference type="ARBA" id="ARBA00022741"/>
    </source>
</evidence>
<evidence type="ECO:0000256" key="1">
    <source>
        <dbReference type="ARBA" id="ARBA00006566"/>
    </source>
</evidence>
<dbReference type="Gene3D" id="3.30.70.3170">
    <property type="match status" value="1"/>
</dbReference>
<dbReference type="PRINTS" id="PR00473">
    <property type="entry name" value="GALCTOKINASE"/>
</dbReference>
<evidence type="ECO:0000313" key="7">
    <source>
        <dbReference type="Proteomes" id="UP001209878"/>
    </source>
</evidence>
<keyword evidence="3" id="KW-0067">ATP-binding</keyword>
<name>A0AAD9KWN7_RIDPI</name>
<dbReference type="PRINTS" id="PR00959">
    <property type="entry name" value="MEVGALKINASE"/>
</dbReference>
<organism evidence="6 7">
    <name type="scientific">Ridgeia piscesae</name>
    <name type="common">Tubeworm</name>
    <dbReference type="NCBI Taxonomy" id="27915"/>
    <lineage>
        <taxon>Eukaryota</taxon>
        <taxon>Metazoa</taxon>
        <taxon>Spiralia</taxon>
        <taxon>Lophotrochozoa</taxon>
        <taxon>Annelida</taxon>
        <taxon>Polychaeta</taxon>
        <taxon>Sedentaria</taxon>
        <taxon>Canalipalpata</taxon>
        <taxon>Sabellida</taxon>
        <taxon>Siboglinidae</taxon>
        <taxon>Ridgeia</taxon>
    </lineage>
</organism>
<dbReference type="InterPro" id="IPR013750">
    <property type="entry name" value="GHMP_kinase_C_dom"/>
</dbReference>
<keyword evidence="2" id="KW-0547">Nucleotide-binding</keyword>
<dbReference type="EMBL" id="JAODUO010000531">
    <property type="protein sequence ID" value="KAK2178715.1"/>
    <property type="molecule type" value="Genomic_DNA"/>
</dbReference>
<dbReference type="InterPro" id="IPR036554">
    <property type="entry name" value="GHMP_kinase_C_sf"/>
</dbReference>
<dbReference type="InterPro" id="IPR006204">
    <property type="entry name" value="GHMP_kinase_N_dom"/>
</dbReference>
<evidence type="ECO:0008006" key="8">
    <source>
        <dbReference type="Google" id="ProtNLM"/>
    </source>
</evidence>
<keyword evidence="7" id="KW-1185">Reference proteome</keyword>
<dbReference type="GO" id="GO:0005524">
    <property type="term" value="F:ATP binding"/>
    <property type="evidence" value="ECO:0007669"/>
    <property type="project" value="UniProtKB-KW"/>
</dbReference>
<dbReference type="InterPro" id="IPR020568">
    <property type="entry name" value="Ribosomal_Su5_D2-typ_SF"/>
</dbReference>
<dbReference type="InterPro" id="IPR006206">
    <property type="entry name" value="Mevalonate/galactokinase"/>
</dbReference>
<dbReference type="AlphaFoldDB" id="A0AAD9KWN7"/>